<evidence type="ECO:0000256" key="1">
    <source>
        <dbReference type="SAM" id="SignalP"/>
    </source>
</evidence>
<accession>A0A8J3CA71</accession>
<protein>
    <submittedName>
        <fullName evidence="2">Uncharacterized protein</fullName>
    </submittedName>
</protein>
<dbReference type="AlphaFoldDB" id="A0A8J3CA71"/>
<organism evidence="2 3">
    <name type="scientific">Longimycelium tulufanense</name>
    <dbReference type="NCBI Taxonomy" id="907463"/>
    <lineage>
        <taxon>Bacteria</taxon>
        <taxon>Bacillati</taxon>
        <taxon>Actinomycetota</taxon>
        <taxon>Actinomycetes</taxon>
        <taxon>Pseudonocardiales</taxon>
        <taxon>Pseudonocardiaceae</taxon>
        <taxon>Longimycelium</taxon>
    </lineage>
</organism>
<gene>
    <name evidence="2" type="ORF">GCM10012275_03930</name>
</gene>
<dbReference type="RefSeq" id="WP_189053143.1">
    <property type="nucleotide sequence ID" value="NZ_BMMK01000001.1"/>
</dbReference>
<proteinExistence type="predicted"/>
<comment type="caution">
    <text evidence="2">The sequence shown here is derived from an EMBL/GenBank/DDBJ whole genome shotgun (WGS) entry which is preliminary data.</text>
</comment>
<dbReference type="EMBL" id="BMMK01000001">
    <property type="protein sequence ID" value="GGM35883.1"/>
    <property type="molecule type" value="Genomic_DNA"/>
</dbReference>
<keyword evidence="1" id="KW-0732">Signal</keyword>
<evidence type="ECO:0000313" key="2">
    <source>
        <dbReference type="EMBL" id="GGM35883.1"/>
    </source>
</evidence>
<keyword evidence="3" id="KW-1185">Reference proteome</keyword>
<name>A0A8J3CA71_9PSEU</name>
<dbReference type="Proteomes" id="UP000637578">
    <property type="component" value="Unassembled WGS sequence"/>
</dbReference>
<reference evidence="2" key="2">
    <citation type="submission" date="2020-09" db="EMBL/GenBank/DDBJ databases">
        <authorList>
            <person name="Sun Q."/>
            <person name="Zhou Y."/>
        </authorList>
    </citation>
    <scope>NUCLEOTIDE SEQUENCE</scope>
    <source>
        <strain evidence="2">CGMCC 4.5737</strain>
    </source>
</reference>
<feature type="chain" id="PRO_5035326220" evidence="1">
    <location>
        <begin position="24"/>
        <end position="109"/>
    </location>
</feature>
<evidence type="ECO:0000313" key="3">
    <source>
        <dbReference type="Proteomes" id="UP000637578"/>
    </source>
</evidence>
<sequence length="109" mass="10989">MRRLLILALTALGMIGLGGVGMAQQTGTPTAPQAAPVNVSCTVVLDGPTARANCENRLTVAVKVRLRAKCSVGADAVGPWTGLPPGGKVQLSVRCSAGVALAAVVETRL</sequence>
<feature type="signal peptide" evidence="1">
    <location>
        <begin position="1"/>
        <end position="23"/>
    </location>
</feature>
<reference evidence="2" key="1">
    <citation type="journal article" date="2014" name="Int. J. Syst. Evol. Microbiol.">
        <title>Complete genome sequence of Corynebacterium casei LMG S-19264T (=DSM 44701T), isolated from a smear-ripened cheese.</title>
        <authorList>
            <consortium name="US DOE Joint Genome Institute (JGI-PGF)"/>
            <person name="Walter F."/>
            <person name="Albersmeier A."/>
            <person name="Kalinowski J."/>
            <person name="Ruckert C."/>
        </authorList>
    </citation>
    <scope>NUCLEOTIDE SEQUENCE</scope>
    <source>
        <strain evidence="2">CGMCC 4.5737</strain>
    </source>
</reference>